<dbReference type="OrthoDB" id="3016861at2759"/>
<protein>
    <recommendedName>
        <fullName evidence="3">F-box domain-containing protein</fullName>
    </recommendedName>
</protein>
<dbReference type="Proteomes" id="UP000636479">
    <property type="component" value="Unassembled WGS sequence"/>
</dbReference>
<evidence type="ECO:0008006" key="3">
    <source>
        <dbReference type="Google" id="ProtNLM"/>
    </source>
</evidence>
<accession>A0A8H6W530</accession>
<evidence type="ECO:0000313" key="1">
    <source>
        <dbReference type="EMBL" id="KAF7299529.1"/>
    </source>
</evidence>
<evidence type="ECO:0000313" key="2">
    <source>
        <dbReference type="Proteomes" id="UP000636479"/>
    </source>
</evidence>
<organism evidence="1 2">
    <name type="scientific">Mycena indigotica</name>
    <dbReference type="NCBI Taxonomy" id="2126181"/>
    <lineage>
        <taxon>Eukaryota</taxon>
        <taxon>Fungi</taxon>
        <taxon>Dikarya</taxon>
        <taxon>Basidiomycota</taxon>
        <taxon>Agaricomycotina</taxon>
        <taxon>Agaricomycetes</taxon>
        <taxon>Agaricomycetidae</taxon>
        <taxon>Agaricales</taxon>
        <taxon>Marasmiineae</taxon>
        <taxon>Mycenaceae</taxon>
        <taxon>Mycena</taxon>
    </lineage>
</organism>
<dbReference type="GeneID" id="59348191"/>
<sequence>MHGFHAPEDLQRLQLFDSFNPGQSQLLSDRFKQEVKHHQMVISLLQRALTRSQSIPLTLTVRSMSDFQPGALSLLAVQSFRWESVTIDVPRGMHKELAPLDRGLPMLKTLRITPAYDPTRITGLPLDIPLLAAFASARNLTRLEYSGPLKPLAEAGMTHLPVGGTLSLDMILLASEADLSQLRQNLNHSQSESHILKLKLILSDHARPAAVSPLLELFFGAVPLPHLEGLAIHTPEYVDAPRWPSRAALYMLQPASNTMRELDIVDINITLADLLRLLASLPFLESLAVGDQELPAAPLITDTFFFALLADGVGEQIASLRLWTCRAFSNAMLQEFIARRESGKRFRLALTWVPGTKHVLSDELLGTIQREKERGTLVFECGPVRRA</sequence>
<comment type="caution">
    <text evidence="1">The sequence shown here is derived from an EMBL/GenBank/DDBJ whole genome shotgun (WGS) entry which is preliminary data.</text>
</comment>
<proteinExistence type="predicted"/>
<dbReference type="AlphaFoldDB" id="A0A8H6W530"/>
<dbReference type="EMBL" id="JACAZF010000007">
    <property type="protein sequence ID" value="KAF7299529.1"/>
    <property type="molecule type" value="Genomic_DNA"/>
</dbReference>
<dbReference type="RefSeq" id="XP_037218917.1">
    <property type="nucleotide sequence ID" value="XM_037365675.1"/>
</dbReference>
<name>A0A8H6W530_9AGAR</name>
<keyword evidence="2" id="KW-1185">Reference proteome</keyword>
<reference evidence="1" key="1">
    <citation type="submission" date="2020-05" db="EMBL/GenBank/DDBJ databases">
        <title>Mycena genomes resolve the evolution of fungal bioluminescence.</title>
        <authorList>
            <person name="Tsai I.J."/>
        </authorList>
    </citation>
    <scope>NUCLEOTIDE SEQUENCE</scope>
    <source>
        <strain evidence="1">171206Taipei</strain>
    </source>
</reference>
<gene>
    <name evidence="1" type="ORF">MIND_00903300</name>
</gene>